<dbReference type="Proteomes" id="UP001218629">
    <property type="component" value="Chromosome"/>
</dbReference>
<sequence length="286" mass="31103">MQSETDFRDIPPEQALFVLDMKGYSQIRECRMSPVRGDLDDILAHVFAQSGLAEEWADGTAYKDTGDGAIFVLPTARMWRLVDPLLGNLDQALARYDREKMERTPTIRLRASIHVGPLTPEDHRGNAINDACRFVNSDLAYAGMSAAVEHDAYVAAVLSQIAFSYTVDAGRCERLSEKQFLPATARVDNKPTFTESAYVHVPGVGPTSIAGCITPHAAGQRSAFRGEERERGSVRVVQRPEEVNGIVRGVKARGVTAHANVEIDQATPVVNPGAELTGLEIDGTLG</sequence>
<dbReference type="EMBL" id="CP095749">
    <property type="protein sequence ID" value="WEB41849.1"/>
    <property type="molecule type" value="Genomic_DNA"/>
</dbReference>
<reference evidence="1 2" key="1">
    <citation type="submission" date="2022-03" db="EMBL/GenBank/DDBJ databases">
        <title>Streptomyces yunnanensis P86,complete genome.</title>
        <authorList>
            <person name="Chen S."/>
            <person name="Zhang Q."/>
        </authorList>
    </citation>
    <scope>NUCLEOTIDE SEQUENCE [LARGE SCALE GENOMIC DNA]</scope>
    <source>
        <strain evidence="1 2">P86</strain>
    </source>
</reference>
<dbReference type="RefSeq" id="WP_275308700.1">
    <property type="nucleotide sequence ID" value="NZ_CP095749.1"/>
</dbReference>
<dbReference type="SUPFAM" id="SSF55073">
    <property type="entry name" value="Nucleotide cyclase"/>
    <property type="match status" value="1"/>
</dbReference>
<evidence type="ECO:0000313" key="2">
    <source>
        <dbReference type="Proteomes" id="UP001218629"/>
    </source>
</evidence>
<keyword evidence="2" id="KW-1185">Reference proteome</keyword>
<protein>
    <recommendedName>
        <fullName evidence="3">Guanylate cyclase domain-containing protein</fullName>
    </recommendedName>
</protein>
<organism evidence="1 2">
    <name type="scientific">Streptomyces yunnanensis</name>
    <dbReference type="NCBI Taxonomy" id="156453"/>
    <lineage>
        <taxon>Bacteria</taxon>
        <taxon>Bacillati</taxon>
        <taxon>Actinomycetota</taxon>
        <taxon>Actinomycetes</taxon>
        <taxon>Kitasatosporales</taxon>
        <taxon>Streptomycetaceae</taxon>
        <taxon>Streptomyces</taxon>
    </lineage>
</organism>
<evidence type="ECO:0000313" key="1">
    <source>
        <dbReference type="EMBL" id="WEB41849.1"/>
    </source>
</evidence>
<name>A0ABY8ACA4_9ACTN</name>
<dbReference type="InterPro" id="IPR029787">
    <property type="entry name" value="Nucleotide_cyclase"/>
</dbReference>
<accession>A0ABY8ACA4</accession>
<evidence type="ECO:0008006" key="3">
    <source>
        <dbReference type="Google" id="ProtNLM"/>
    </source>
</evidence>
<gene>
    <name evidence="1" type="ORF">MOV08_23020</name>
</gene>
<proteinExistence type="predicted"/>